<feature type="compositionally biased region" description="Polar residues" evidence="1">
    <location>
        <begin position="1007"/>
        <end position="1016"/>
    </location>
</feature>
<dbReference type="EMBL" id="JALJOR010000005">
    <property type="protein sequence ID" value="KAK9817177.1"/>
    <property type="molecule type" value="Genomic_DNA"/>
</dbReference>
<dbReference type="InterPro" id="IPR001214">
    <property type="entry name" value="SET_dom"/>
</dbReference>
<dbReference type="PANTHER" id="PTHR46655">
    <property type="entry name" value="HISTONE-LYSINE N-METHYLTRANSFERASE ATXR3"/>
    <property type="match status" value="1"/>
</dbReference>
<feature type="domain" description="SET" evidence="2">
    <location>
        <begin position="485"/>
        <end position="616"/>
    </location>
</feature>
<feature type="region of interest" description="Disordered" evidence="1">
    <location>
        <begin position="955"/>
        <end position="1031"/>
    </location>
</feature>
<protein>
    <recommendedName>
        <fullName evidence="2">SET domain-containing protein</fullName>
    </recommendedName>
</protein>
<dbReference type="InterPro" id="IPR046341">
    <property type="entry name" value="SET_dom_sf"/>
</dbReference>
<proteinExistence type="predicted"/>
<dbReference type="PROSITE" id="PS50280">
    <property type="entry name" value="SET"/>
    <property type="match status" value="1"/>
</dbReference>
<feature type="region of interest" description="Disordered" evidence="1">
    <location>
        <begin position="340"/>
        <end position="359"/>
    </location>
</feature>
<keyword evidence="4" id="KW-1185">Reference proteome</keyword>
<evidence type="ECO:0000313" key="4">
    <source>
        <dbReference type="Proteomes" id="UP001489004"/>
    </source>
</evidence>
<dbReference type="Gene3D" id="2.170.270.10">
    <property type="entry name" value="SET domain"/>
    <property type="match status" value="1"/>
</dbReference>
<comment type="caution">
    <text evidence="3">The sequence shown here is derived from an EMBL/GenBank/DDBJ whole genome shotgun (WGS) entry which is preliminary data.</text>
</comment>
<feature type="region of interest" description="Disordered" evidence="1">
    <location>
        <begin position="1120"/>
        <end position="1145"/>
    </location>
</feature>
<dbReference type="InterPro" id="IPR045606">
    <property type="entry name" value="ATXR3_C"/>
</dbReference>
<dbReference type="SMART" id="SM00317">
    <property type="entry name" value="SET"/>
    <property type="match status" value="1"/>
</dbReference>
<feature type="region of interest" description="Disordered" evidence="1">
    <location>
        <begin position="387"/>
        <end position="428"/>
    </location>
</feature>
<dbReference type="Pfam" id="PF00856">
    <property type="entry name" value="SET"/>
    <property type="match status" value="1"/>
</dbReference>
<gene>
    <name evidence="3" type="ORF">WJX72_010690</name>
</gene>
<name>A0AAW1Q888_9CHLO</name>
<dbReference type="Pfam" id="PF19633">
    <property type="entry name" value="SDG2_C"/>
    <property type="match status" value="3"/>
</dbReference>
<dbReference type="Proteomes" id="UP001489004">
    <property type="component" value="Unassembled WGS sequence"/>
</dbReference>
<evidence type="ECO:0000313" key="3">
    <source>
        <dbReference type="EMBL" id="KAK9817177.1"/>
    </source>
</evidence>
<reference evidence="3 4" key="1">
    <citation type="journal article" date="2024" name="Nat. Commun.">
        <title>Phylogenomics reveals the evolutionary origins of lichenization in chlorophyte algae.</title>
        <authorList>
            <person name="Puginier C."/>
            <person name="Libourel C."/>
            <person name="Otte J."/>
            <person name="Skaloud P."/>
            <person name="Haon M."/>
            <person name="Grisel S."/>
            <person name="Petersen M."/>
            <person name="Berrin J.G."/>
            <person name="Delaux P.M."/>
            <person name="Dal Grande F."/>
            <person name="Keller J."/>
        </authorList>
    </citation>
    <scope>NUCLEOTIDE SEQUENCE [LARGE SCALE GENOMIC DNA]</scope>
    <source>
        <strain evidence="3 4">SAG 2043</strain>
    </source>
</reference>
<organism evidence="3 4">
    <name type="scientific">[Myrmecia] bisecta</name>
    <dbReference type="NCBI Taxonomy" id="41462"/>
    <lineage>
        <taxon>Eukaryota</taxon>
        <taxon>Viridiplantae</taxon>
        <taxon>Chlorophyta</taxon>
        <taxon>core chlorophytes</taxon>
        <taxon>Trebouxiophyceae</taxon>
        <taxon>Trebouxiales</taxon>
        <taxon>Trebouxiaceae</taxon>
        <taxon>Myrmecia</taxon>
    </lineage>
</organism>
<accession>A0AAW1Q888</accession>
<sequence>MLEGFGKARVGDRLAMRRTRLPKASTGAKEALTAELEKAQGPAEIPAPVQACDNRQQLREILKELHEKDVQGLLRSAASKSADGESRSNFSVLEARLGQPAYTQEQFTLQKGEAPHMDELCEDVNIHCRSAADDVAVDEAAGLRRSKLMANVDLYSTAMAGGLKAVAAAFWRSSEHLLGVGGAEEAAVRQRLPESILANREPYFQGEWRQQPYVPRPYQRLTQYEIGEERETLLWKLRTQKRGGCSGQHCSSAGAVARYSLEKEGFETECTCLASNIECDDTCGCHDLGTCLNRAVTGRATLQLDKDLKEINSWGMDCYTRRNIHDAVLESEAFGPYKRPDYNALVRQPDNVNPLGRGETLHHEVLPGQQQSKQEQSRVVQPHDGVNGAQLASASDPDSTHGPPAPPPRSGHMPISSDSPDPEAAVKDAVTEWVERRLMPAVSCQGAQGWNILNALTALKQQDEATGNMRSLRAAKALEQRVHEAGLDYFRLHPKGVGLMCTRAGGLPPLTFVEEYLGELHAPWRWFEIQDAIKKTSRDELPDFYNIVLERPKDDPAGYDALFIDAASKGSFASRMSHSCSPNCQAVVMACAGRLTIAVYTLRHIREEEELTFDYASVTESEKEFRDAICLCGTRLCRGSFLYFAGSRAFSQIMAAAHTMLHRQAALLKAGTEPLTSADRRRLEKHGLRECALGRHGTRERVPEWLEKWAALILEYVEEEEARLPNELLAVKPPLAFYTPASAAAEAKGVRDNRIQNVVITLDKVKMCLQKPDQPLGPPLRMLSDDAVQEHLWTGDKSIAKRVLRGASAQLSNAAVTRSLSIANSTADLRKALERYKGQFPHLQALGALVLQPVATGQEAKAKLVELAVELRRLDLEVGGGHTAAADMVYLYAMTQHWFTAERNYKGFSSPPVQLNMDDLDLDRTAAPDLDSEHAQPSRRDTCGHQPAVVAVVSSDEDVDITGSDVKGPSRLSLANGPSEPATNGMSIASLASSSSRKRSKPDSSSQPAPATQEQVETVYDPTASLSAERRGTLSLPDIESCYGGSRARYTQKDRDAVLDHISKRPDAMWKIGTLWSFRNEAKIYGSPMFDAVWAEFCPEAENRMPKVIQTLRSAATPFDKKRGGAAAGGRRQEHTLALAEEGSV</sequence>
<dbReference type="PANTHER" id="PTHR46655:SF1">
    <property type="entry name" value="HISTONE-LYSINE N-METHYLTRANSFERASE ATXR3"/>
    <property type="match status" value="1"/>
</dbReference>
<evidence type="ECO:0000256" key="1">
    <source>
        <dbReference type="SAM" id="MobiDB-lite"/>
    </source>
</evidence>
<evidence type="ECO:0000259" key="2">
    <source>
        <dbReference type="PROSITE" id="PS50280"/>
    </source>
</evidence>
<dbReference type="AlphaFoldDB" id="A0AAW1Q888"/>
<dbReference type="SUPFAM" id="SSF82199">
    <property type="entry name" value="SET domain"/>
    <property type="match status" value="1"/>
</dbReference>